<evidence type="ECO:0000256" key="1">
    <source>
        <dbReference type="SAM" id="MobiDB-lite"/>
    </source>
</evidence>
<dbReference type="AlphaFoldDB" id="A0A6M1STT6"/>
<reference evidence="2 3" key="2">
    <citation type="submission" date="2020-03" db="EMBL/GenBank/DDBJ databases">
        <title>Devosia chinhatensis sp. nov., isolated from a hexachlorocyclohexane (HCH) dump site in India.</title>
        <authorList>
            <person name="Kumar M."/>
            <person name="Lal R."/>
        </authorList>
    </citation>
    <scope>NUCLEOTIDE SEQUENCE [LARGE SCALE GENOMIC DNA]</scope>
    <source>
        <strain evidence="2 3">H239</strain>
    </source>
</reference>
<comment type="caution">
    <text evidence="2">The sequence shown here is derived from an EMBL/GenBank/DDBJ whole genome shotgun (WGS) entry which is preliminary data.</text>
</comment>
<reference evidence="2 3" key="1">
    <citation type="submission" date="2020-02" db="EMBL/GenBank/DDBJ databases">
        <authorList>
            <person name="Khan S.A."/>
            <person name="Jeon C.O."/>
            <person name="Chun B.H."/>
        </authorList>
    </citation>
    <scope>NUCLEOTIDE SEQUENCE [LARGE SCALE GENOMIC DNA]</scope>
    <source>
        <strain evidence="2 3">H239</strain>
    </source>
</reference>
<organism evidence="2 3">
    <name type="scientific">Devosia aurantiaca</name>
    <dbReference type="NCBI Taxonomy" id="2714858"/>
    <lineage>
        <taxon>Bacteria</taxon>
        <taxon>Pseudomonadati</taxon>
        <taxon>Pseudomonadota</taxon>
        <taxon>Alphaproteobacteria</taxon>
        <taxon>Hyphomicrobiales</taxon>
        <taxon>Devosiaceae</taxon>
        <taxon>Devosia</taxon>
    </lineage>
</organism>
<dbReference type="Proteomes" id="UP000474802">
    <property type="component" value="Unassembled WGS sequence"/>
</dbReference>
<gene>
    <name evidence="2" type="primary">bcsN</name>
    <name evidence="2" type="ORF">G5575_09120</name>
</gene>
<proteinExistence type="predicted"/>
<keyword evidence="3" id="KW-1185">Reference proteome</keyword>
<feature type="compositionally biased region" description="Low complexity" evidence="1">
    <location>
        <begin position="198"/>
        <end position="207"/>
    </location>
</feature>
<sequence>MSVISFAGKGSDGSESGLRDIPFTQVNLTEEALAAWPNTGMAVSPFFVQNAYGPFGYAIGKPGNGDTCIYAWQRIAPALKPSGAIDRGAVTIRLQLCQQGASEQQLVEVMYKLRLDASLFPPGRAPLAIGAINAPIRPVGAGGFAEVIPTAAPVAAPAARPRAATVRAVATPAVTTTPAVVVPTPAAGAPIVPPPPASGSSSTTPSGPIVPRPPATSSVIVPAPPSSAN</sequence>
<dbReference type="Pfam" id="PF17038">
    <property type="entry name" value="CBP_BcsN"/>
    <property type="match status" value="1"/>
</dbReference>
<protein>
    <submittedName>
        <fullName evidence="2">Cellulose biosynthesis protein BcsN</fullName>
    </submittedName>
</protein>
<feature type="region of interest" description="Disordered" evidence="1">
    <location>
        <begin position="190"/>
        <end position="229"/>
    </location>
</feature>
<name>A0A6M1STT6_9HYPH</name>
<evidence type="ECO:0000313" key="2">
    <source>
        <dbReference type="EMBL" id="NGP17803.1"/>
    </source>
</evidence>
<dbReference type="InterPro" id="IPR031482">
    <property type="entry name" value="CBP_BcsN"/>
</dbReference>
<dbReference type="EMBL" id="JAALFG010000002">
    <property type="protein sequence ID" value="NGP17803.1"/>
    <property type="molecule type" value="Genomic_DNA"/>
</dbReference>
<accession>A0A6M1STT6</accession>
<evidence type="ECO:0000313" key="3">
    <source>
        <dbReference type="Proteomes" id="UP000474802"/>
    </source>
</evidence>